<evidence type="ECO:0000256" key="17">
    <source>
        <dbReference type="ARBA" id="ARBA00048679"/>
    </source>
</evidence>
<keyword evidence="8 18" id="KW-0547">Nucleotide-binding</keyword>
<dbReference type="FunFam" id="3.30.200.20:FF:000059">
    <property type="entry name" value="S-receptor-like serine/threonine-protein kinase"/>
    <property type="match status" value="1"/>
</dbReference>
<evidence type="ECO:0000256" key="9">
    <source>
        <dbReference type="ARBA" id="ARBA00022777"/>
    </source>
</evidence>
<keyword evidence="11" id="KW-1133">Transmembrane helix</keyword>
<evidence type="ECO:0000256" key="14">
    <source>
        <dbReference type="ARBA" id="ARBA00023170"/>
    </source>
</evidence>
<evidence type="ECO:0000256" key="18">
    <source>
        <dbReference type="PROSITE-ProRule" id="PRU10141"/>
    </source>
</evidence>
<feature type="domain" description="Apple" evidence="21">
    <location>
        <begin position="224"/>
        <end position="311"/>
    </location>
</feature>
<dbReference type="Pfam" id="PF00069">
    <property type="entry name" value="Pkinase"/>
    <property type="match status" value="1"/>
</dbReference>
<proteinExistence type="inferred from homology"/>
<evidence type="ECO:0000256" key="16">
    <source>
        <dbReference type="ARBA" id="ARBA00047899"/>
    </source>
</evidence>
<evidence type="ECO:0000313" key="23">
    <source>
        <dbReference type="Proteomes" id="UP000886885"/>
    </source>
</evidence>
<evidence type="ECO:0000259" key="20">
    <source>
        <dbReference type="PROSITE" id="PS50011"/>
    </source>
</evidence>
<dbReference type="Pfam" id="PF00024">
    <property type="entry name" value="PAN_1"/>
    <property type="match status" value="1"/>
</dbReference>
<evidence type="ECO:0000256" key="10">
    <source>
        <dbReference type="ARBA" id="ARBA00022840"/>
    </source>
</evidence>
<reference evidence="22" key="1">
    <citation type="journal article" date="2020" name="bioRxiv">
        <title>Hybrid origin of Populus tomentosa Carr. identified through genome sequencing and phylogenomic analysis.</title>
        <authorList>
            <person name="An X."/>
            <person name="Gao K."/>
            <person name="Chen Z."/>
            <person name="Li J."/>
            <person name="Yang X."/>
            <person name="Yang X."/>
            <person name="Zhou J."/>
            <person name="Guo T."/>
            <person name="Zhao T."/>
            <person name="Huang S."/>
            <person name="Miao D."/>
            <person name="Khan W.U."/>
            <person name="Rao P."/>
            <person name="Ye M."/>
            <person name="Lei B."/>
            <person name="Liao W."/>
            <person name="Wang J."/>
            <person name="Ji L."/>
            <person name="Li Y."/>
            <person name="Guo B."/>
            <person name="Mustafa N.S."/>
            <person name="Li S."/>
            <person name="Yun Q."/>
            <person name="Keller S.R."/>
            <person name="Mao J."/>
            <person name="Zhang R."/>
            <person name="Strauss S.H."/>
        </authorList>
    </citation>
    <scope>NUCLEOTIDE SEQUENCE</scope>
    <source>
        <strain evidence="22">GM15</strain>
        <tissue evidence="22">Leaf</tissue>
    </source>
</reference>
<dbReference type="GO" id="GO:0005524">
    <property type="term" value="F:ATP binding"/>
    <property type="evidence" value="ECO:0007669"/>
    <property type="project" value="UniProtKB-UniRule"/>
</dbReference>
<sequence length="493" mass="55893">MIQTSLSHRIKHSLVGSMGWDKMLIGSLFGSPIPRTGLWFGWPTETDLPMAEAQEFLYDERVPWSCPMLMVPSYGRLTSPPLMLEWQSFWILKYDGPDIPSVYWPIPYLTVFENGRTSYNSNRVAVYDETGHFVSSDRFQFIASDMGSLRIKRRLTMDYNGNLRLYSLDNDTGLWLTSWEALSQLCNVHAVCGRNAICVNTPEPKCPCPPGYEITEPGNWNKGCKPLFNVTLFQSQQVKFVELPHVDYRGFDLNYTESISIDSCMKSCVGDYRCKAFNYKLTGERHCYTKSELFNGNQSPSFEGKIYLKLPATVETSQLAILNGTDPICQSNELETMIGSPSMLVVSFQKAWCASFGGRWISCVSNRFRRFTYAELKKATNNFKEELGRGGSGTVYKGILTDERVVAVKRLENMDQGEDVFWAEVSTIGKINHMNLVRMFEVALGTAKGLAYLHQECLEWIIHCDVKPGNILLDSEFEPMIADFGLAKLSQRG</sequence>
<dbReference type="GO" id="GO:0016020">
    <property type="term" value="C:membrane"/>
    <property type="evidence" value="ECO:0007669"/>
    <property type="project" value="UniProtKB-SubCell"/>
</dbReference>
<comment type="caution">
    <text evidence="22">The sequence shown here is derived from an EMBL/GenBank/DDBJ whole genome shotgun (WGS) entry which is preliminary data.</text>
</comment>
<keyword evidence="10 18" id="KW-0067">ATP-binding</keyword>
<feature type="domain" description="Protein kinase" evidence="20">
    <location>
        <begin position="381"/>
        <end position="493"/>
    </location>
</feature>
<keyword evidence="6" id="KW-0812">Transmembrane</keyword>
<gene>
    <name evidence="22" type="ORF">POTOM_022971</name>
</gene>
<keyword evidence="5" id="KW-0808">Transferase</keyword>
<dbReference type="PANTHER" id="PTHR47974:SF4">
    <property type="entry name" value="RECEPTOR-LIKE SERINE_THREONINE-PROTEIN KINASE"/>
    <property type="match status" value="1"/>
</dbReference>
<keyword evidence="12" id="KW-0472">Membrane</keyword>
<keyword evidence="13" id="KW-1015">Disulfide bond</keyword>
<evidence type="ECO:0000313" key="22">
    <source>
        <dbReference type="EMBL" id="KAG6771598.1"/>
    </source>
</evidence>
<protein>
    <recommendedName>
        <fullName evidence="2">non-specific serine/threonine protein kinase</fullName>
        <ecNumber evidence="2">2.7.11.1</ecNumber>
    </recommendedName>
</protein>
<keyword evidence="3 19" id="KW-0723">Serine/threonine-protein kinase</keyword>
<keyword evidence="14" id="KW-0675">Receptor</keyword>
<dbReference type="InterPro" id="IPR008271">
    <property type="entry name" value="Ser/Thr_kinase_AS"/>
</dbReference>
<dbReference type="CDD" id="cd01098">
    <property type="entry name" value="PAN_AP_plant"/>
    <property type="match status" value="1"/>
</dbReference>
<keyword evidence="9" id="KW-0418">Kinase</keyword>
<dbReference type="GO" id="GO:0004674">
    <property type="term" value="F:protein serine/threonine kinase activity"/>
    <property type="evidence" value="ECO:0007669"/>
    <property type="project" value="UniProtKB-KW"/>
</dbReference>
<feature type="binding site" evidence="18">
    <location>
        <position position="409"/>
    </location>
    <ligand>
        <name>ATP</name>
        <dbReference type="ChEBI" id="CHEBI:30616"/>
    </ligand>
</feature>
<dbReference type="PROSITE" id="PS00108">
    <property type="entry name" value="PROTEIN_KINASE_ST"/>
    <property type="match status" value="1"/>
</dbReference>
<dbReference type="InterPro" id="IPR003609">
    <property type="entry name" value="Pan_app"/>
</dbReference>
<dbReference type="InterPro" id="IPR000719">
    <property type="entry name" value="Prot_kinase_dom"/>
</dbReference>
<dbReference type="Pfam" id="PF07714">
    <property type="entry name" value="PK_Tyr_Ser-Thr"/>
    <property type="match status" value="1"/>
</dbReference>
<dbReference type="PROSITE" id="PS00107">
    <property type="entry name" value="PROTEIN_KINASE_ATP"/>
    <property type="match status" value="1"/>
</dbReference>
<dbReference type="Pfam" id="PF00954">
    <property type="entry name" value="S_locus_glycop"/>
    <property type="match status" value="1"/>
</dbReference>
<accession>A0A8X7ZIL0</accession>
<evidence type="ECO:0000256" key="8">
    <source>
        <dbReference type="ARBA" id="ARBA00022741"/>
    </source>
</evidence>
<dbReference type="OrthoDB" id="619632at2759"/>
<evidence type="ECO:0000256" key="19">
    <source>
        <dbReference type="RuleBase" id="RU000304"/>
    </source>
</evidence>
<dbReference type="InterPro" id="IPR001245">
    <property type="entry name" value="Ser-Thr/Tyr_kinase_cat_dom"/>
</dbReference>
<dbReference type="InterPro" id="IPR000858">
    <property type="entry name" value="S_locus_glycoprot_dom"/>
</dbReference>
<evidence type="ECO:0000256" key="7">
    <source>
        <dbReference type="ARBA" id="ARBA00022729"/>
    </source>
</evidence>
<evidence type="ECO:0000256" key="6">
    <source>
        <dbReference type="ARBA" id="ARBA00022692"/>
    </source>
</evidence>
<dbReference type="PANTHER" id="PTHR47974">
    <property type="entry name" value="OS07G0415500 PROTEIN"/>
    <property type="match status" value="1"/>
</dbReference>
<evidence type="ECO:0000256" key="4">
    <source>
        <dbReference type="ARBA" id="ARBA00022536"/>
    </source>
</evidence>
<keyword evidence="7" id="KW-0732">Signal</keyword>
<evidence type="ECO:0000259" key="21">
    <source>
        <dbReference type="PROSITE" id="PS50948"/>
    </source>
</evidence>
<evidence type="ECO:0000256" key="11">
    <source>
        <dbReference type="ARBA" id="ARBA00022989"/>
    </source>
</evidence>
<evidence type="ECO:0000256" key="3">
    <source>
        <dbReference type="ARBA" id="ARBA00022527"/>
    </source>
</evidence>
<comment type="similarity">
    <text evidence="19">Belongs to the protein kinase superfamily.</text>
</comment>
<evidence type="ECO:0000256" key="15">
    <source>
        <dbReference type="ARBA" id="ARBA00023180"/>
    </source>
</evidence>
<dbReference type="AlphaFoldDB" id="A0A8X7ZIL0"/>
<comment type="subcellular location">
    <subcellularLocation>
        <location evidence="1">Membrane</location>
        <topology evidence="1">Single-pass type I membrane protein</topology>
    </subcellularLocation>
</comment>
<comment type="catalytic activity">
    <reaction evidence="17">
        <text>L-seryl-[protein] + ATP = O-phospho-L-seryl-[protein] + ADP + H(+)</text>
        <dbReference type="Rhea" id="RHEA:17989"/>
        <dbReference type="Rhea" id="RHEA-COMP:9863"/>
        <dbReference type="Rhea" id="RHEA-COMP:11604"/>
        <dbReference type="ChEBI" id="CHEBI:15378"/>
        <dbReference type="ChEBI" id="CHEBI:29999"/>
        <dbReference type="ChEBI" id="CHEBI:30616"/>
        <dbReference type="ChEBI" id="CHEBI:83421"/>
        <dbReference type="ChEBI" id="CHEBI:456216"/>
        <dbReference type="EC" id="2.7.11.1"/>
    </reaction>
</comment>
<organism evidence="22 23">
    <name type="scientific">Populus tomentosa</name>
    <name type="common">Chinese white poplar</name>
    <dbReference type="NCBI Taxonomy" id="118781"/>
    <lineage>
        <taxon>Eukaryota</taxon>
        <taxon>Viridiplantae</taxon>
        <taxon>Streptophyta</taxon>
        <taxon>Embryophyta</taxon>
        <taxon>Tracheophyta</taxon>
        <taxon>Spermatophyta</taxon>
        <taxon>Magnoliopsida</taxon>
        <taxon>eudicotyledons</taxon>
        <taxon>Gunneridae</taxon>
        <taxon>Pentapetalae</taxon>
        <taxon>rosids</taxon>
        <taxon>fabids</taxon>
        <taxon>Malpighiales</taxon>
        <taxon>Salicaceae</taxon>
        <taxon>Saliceae</taxon>
        <taxon>Populus</taxon>
    </lineage>
</organism>
<evidence type="ECO:0000256" key="12">
    <source>
        <dbReference type="ARBA" id="ARBA00023136"/>
    </source>
</evidence>
<dbReference type="EC" id="2.7.11.1" evidence="2"/>
<evidence type="ECO:0000256" key="2">
    <source>
        <dbReference type="ARBA" id="ARBA00012513"/>
    </source>
</evidence>
<keyword evidence="23" id="KW-1185">Reference proteome</keyword>
<dbReference type="InterPro" id="IPR017441">
    <property type="entry name" value="Protein_kinase_ATP_BS"/>
</dbReference>
<keyword evidence="4" id="KW-0245">EGF-like domain</keyword>
<evidence type="ECO:0000256" key="1">
    <source>
        <dbReference type="ARBA" id="ARBA00004479"/>
    </source>
</evidence>
<keyword evidence="15" id="KW-0325">Glycoprotein</keyword>
<dbReference type="Proteomes" id="UP000886885">
    <property type="component" value="Chromosome 6A"/>
</dbReference>
<evidence type="ECO:0000256" key="13">
    <source>
        <dbReference type="ARBA" id="ARBA00023157"/>
    </source>
</evidence>
<dbReference type="PROSITE" id="PS50011">
    <property type="entry name" value="PROTEIN_KINASE_DOM"/>
    <property type="match status" value="1"/>
</dbReference>
<dbReference type="GO" id="GO:0048544">
    <property type="term" value="P:recognition of pollen"/>
    <property type="evidence" value="ECO:0007669"/>
    <property type="project" value="InterPro"/>
</dbReference>
<evidence type="ECO:0000256" key="5">
    <source>
        <dbReference type="ARBA" id="ARBA00022679"/>
    </source>
</evidence>
<dbReference type="EMBL" id="JAAWWB010000011">
    <property type="protein sequence ID" value="KAG6771598.1"/>
    <property type="molecule type" value="Genomic_DNA"/>
</dbReference>
<name>A0A8X7ZIL0_POPTO</name>
<comment type="catalytic activity">
    <reaction evidence="16">
        <text>L-threonyl-[protein] + ATP = O-phospho-L-threonyl-[protein] + ADP + H(+)</text>
        <dbReference type="Rhea" id="RHEA:46608"/>
        <dbReference type="Rhea" id="RHEA-COMP:11060"/>
        <dbReference type="Rhea" id="RHEA-COMP:11605"/>
        <dbReference type="ChEBI" id="CHEBI:15378"/>
        <dbReference type="ChEBI" id="CHEBI:30013"/>
        <dbReference type="ChEBI" id="CHEBI:30616"/>
        <dbReference type="ChEBI" id="CHEBI:61977"/>
        <dbReference type="ChEBI" id="CHEBI:456216"/>
        <dbReference type="EC" id="2.7.11.1"/>
    </reaction>
</comment>
<dbReference type="PROSITE" id="PS50948">
    <property type="entry name" value="PAN"/>
    <property type="match status" value="1"/>
</dbReference>